<organism evidence="1 2">
    <name type="scientific">Arthrobacter phage Abidatro</name>
    <dbReference type="NCBI Taxonomy" id="2015853"/>
    <lineage>
        <taxon>Viruses</taxon>
        <taxon>Duplodnaviria</taxon>
        <taxon>Heunggongvirae</taxon>
        <taxon>Uroviricota</taxon>
        <taxon>Caudoviricetes</taxon>
        <taxon>Galaxyvirus</taxon>
        <taxon>Galaxyvirus abidatro</taxon>
    </lineage>
</organism>
<reference evidence="1 2" key="1">
    <citation type="submission" date="2017-05" db="EMBL/GenBank/DDBJ databases">
        <authorList>
            <person name="Abboud M."/>
            <person name="Acosta Y."/>
            <person name="Adams S."/>
            <person name="Aguirre J."/>
            <person name="Ahmadi O."/>
            <person name="Arena A."/>
            <person name="Bacatan J."/>
            <person name="Barua M."/>
            <person name="Basualdo M."/>
            <person name="Bidas A."/>
            <person name="Charles M."/>
            <person name="Crespo D."/>
            <person name="Dahduli S."/>
            <person name="Darwiche R."/>
            <person name="De V.F."/>
            <person name="Demetrio M."/>
            <person name="Doyles K."/>
            <person name="Elias T."/>
            <person name="Feghali T."/>
            <person name="Fleetwood D."/>
            <person name="Grant K."/>
            <person name="Grinberg M."/>
            <person name="Haddabeh W."/>
            <person name="Hamwi G."/>
            <person name="Hanf T."/>
            <person name="Hussain A."/>
            <person name="Jennis A."/>
            <person name="Kang K."/>
            <person name="Khalique A."/>
            <person name="Majkut N."/>
            <person name="Minto B."/>
            <person name="Monsen-Collar K."/>
            <person name="Mubarka N."/>
            <person name="Nasser G."/>
            <person name="Navarro C."/>
            <person name="Oleksy A."/>
            <person name="Patel N."/>
            <person name="Rana M."/>
            <person name="Sanchez D."/>
            <person name="Santrich A."/>
            <person name="Sarpong L."/>
            <person name="Sato-Balagot R."/>
            <person name="Singh R."/>
            <person name="Tiozon A."/>
            <person name="Tolentino-Uri K."/>
            <person name="Toyosi O."/>
            <person name="Vasquez K."/>
            <person name="Wright D."/>
            <person name="Zangeneh M."/>
            <person name="Stoner T.H."/>
            <person name="Garlena R.A."/>
            <person name="Russell D.A."/>
            <person name="Pope W.H."/>
            <person name="Jacobs-Sera D."/>
            <person name="Hatfull G.F."/>
        </authorList>
    </citation>
    <scope>NUCLEOTIDE SEQUENCE [LARGE SCALE GENOMIC DNA]</scope>
</reference>
<dbReference type="RefSeq" id="YP_009610238.1">
    <property type="nucleotide sequence ID" value="NC_042002.1"/>
</dbReference>
<dbReference type="Proteomes" id="UP000223767">
    <property type="component" value="Segment"/>
</dbReference>
<protein>
    <submittedName>
        <fullName evidence="1">Minor tail protein</fullName>
    </submittedName>
</protein>
<sequence length="370" mass="39943">MWTLWLCETMTGAKLAPIQAQGNSWARVLNGRGQGSTVVNLLDALVADLNADIGLRNLTRLVSTTLVVERAGRPVYAGVLWSREYDRGAGTLTLAHSDVRSIFLARKALAGGGLDWPITRTKLSWAGLSLGTIAKRLVEAGMAGPNAALPIVLPGDIPGIHAREYFGYNLPVVEELLDNLTNVEGGPDLDFEPRWSEQDTLEWVLRTGTDSAPELGGGPWDWNLDAEQPGVSSVKVKEDAAKMGNRWWEVGEGEELDMLMARATANPMPAGFPLLERDNSHKTTNIQATLDDSARADLATYGQPTVQWSLSVEAGGVPAVEELHLGGLVRVHSLGDPWLADGWHSLRLIEFSGDIGESVTLVFQPERGAA</sequence>
<proteinExistence type="predicted"/>
<dbReference type="GeneID" id="40086334"/>
<dbReference type="OrthoDB" id="2986at10239"/>
<accession>A0A222ZFI4</accession>
<keyword evidence="2" id="KW-1185">Reference proteome</keyword>
<evidence type="ECO:0000313" key="2">
    <source>
        <dbReference type="Proteomes" id="UP000223767"/>
    </source>
</evidence>
<dbReference type="EMBL" id="MF140397">
    <property type="protein sequence ID" value="ASR83188.1"/>
    <property type="molecule type" value="Genomic_DNA"/>
</dbReference>
<name>A0A222ZFI4_9CAUD</name>
<gene>
    <name evidence="1" type="primary">18</name>
    <name evidence="1" type="ORF">SEA_ABIDATRO_18</name>
</gene>
<evidence type="ECO:0000313" key="1">
    <source>
        <dbReference type="EMBL" id="ASR83188.1"/>
    </source>
</evidence>
<dbReference type="KEGG" id="vg:40086334"/>